<organism evidence="2 3">
    <name type="scientific">Carboxylicivirga sediminis</name>
    <dbReference type="NCBI Taxonomy" id="2006564"/>
    <lineage>
        <taxon>Bacteria</taxon>
        <taxon>Pseudomonadati</taxon>
        <taxon>Bacteroidota</taxon>
        <taxon>Bacteroidia</taxon>
        <taxon>Marinilabiliales</taxon>
        <taxon>Marinilabiliaceae</taxon>
        <taxon>Carboxylicivirga</taxon>
    </lineage>
</organism>
<feature type="signal peptide" evidence="1">
    <location>
        <begin position="1"/>
        <end position="20"/>
    </location>
</feature>
<reference evidence="2" key="1">
    <citation type="journal article" date="2018" name="Int. J. Syst. Evol. Microbiol.">
        <title>Carboxylicivirga sediminis sp. nov., isolated from coastal sediment.</title>
        <authorList>
            <person name="Wang F.Q."/>
            <person name="Ren L.H."/>
            <person name="Zou R.J."/>
            <person name="Sun Y.Z."/>
            <person name="Liu X.J."/>
            <person name="Jiang F."/>
            <person name="Liu L.J."/>
        </authorList>
    </citation>
    <scope>NUCLEOTIDE SEQUENCE</scope>
    <source>
        <strain evidence="2">JR1</strain>
    </source>
</reference>
<dbReference type="Gene3D" id="2.60.40.1120">
    <property type="entry name" value="Carboxypeptidase-like, regulatory domain"/>
    <property type="match status" value="1"/>
</dbReference>
<evidence type="ECO:0000313" key="3">
    <source>
        <dbReference type="Proteomes" id="UP000679220"/>
    </source>
</evidence>
<dbReference type="Proteomes" id="UP000679220">
    <property type="component" value="Unassembled WGS sequence"/>
</dbReference>
<evidence type="ECO:0000256" key="1">
    <source>
        <dbReference type="SAM" id="SignalP"/>
    </source>
</evidence>
<dbReference type="AlphaFoldDB" id="A0A941IWI0"/>
<dbReference type="EMBL" id="JAGTAR010000007">
    <property type="protein sequence ID" value="MBR8535230.1"/>
    <property type="molecule type" value="Genomic_DNA"/>
</dbReference>
<proteinExistence type="predicted"/>
<evidence type="ECO:0000313" key="2">
    <source>
        <dbReference type="EMBL" id="MBR8535230.1"/>
    </source>
</evidence>
<feature type="non-terminal residue" evidence="2">
    <location>
        <position position="204"/>
    </location>
</feature>
<name>A0A941IWI0_9BACT</name>
<protein>
    <recommendedName>
        <fullName evidence="4">Carboxypeptidase regulatory-like domain-containing protein</fullName>
    </recommendedName>
</protein>
<feature type="chain" id="PRO_5036991740" description="Carboxypeptidase regulatory-like domain-containing protein" evidence="1">
    <location>
        <begin position="21"/>
        <end position="204"/>
    </location>
</feature>
<comment type="caution">
    <text evidence="2">The sequence shown here is derived from an EMBL/GenBank/DDBJ whole genome shotgun (WGS) entry which is preliminary data.</text>
</comment>
<accession>A0A941IWI0</accession>
<gene>
    <name evidence="2" type="ORF">KDU71_06640</name>
</gene>
<sequence length="204" mass="21016">MKRFTMFVIATLLILGNMVGQVTVNVTDGTNPIEGATVSIDGLTGTTDASGDAIINGVSDATHTTTAGMACYHSNTTEIAVSSGVGSGSIILTAKTVNDVFFFIGMTGAEAGTVVNLYNGSGYNESYTVQGLPMEDVMFAGVPYGEYSYSISKECKTPVTGTTTVDCANDMGISVFAEAPVAKTVNDVFFFIGMTGAEAGTVVN</sequence>
<dbReference type="RefSeq" id="WP_212189134.1">
    <property type="nucleotide sequence ID" value="NZ_JAGTAR010000007.1"/>
</dbReference>
<evidence type="ECO:0008006" key="4">
    <source>
        <dbReference type="Google" id="ProtNLM"/>
    </source>
</evidence>
<keyword evidence="1" id="KW-0732">Signal</keyword>
<keyword evidence="3" id="KW-1185">Reference proteome</keyword>
<reference evidence="2" key="2">
    <citation type="submission" date="2021-04" db="EMBL/GenBank/DDBJ databases">
        <authorList>
            <person name="Zhang T."/>
            <person name="Zhang Y."/>
            <person name="Lu D."/>
            <person name="Zuo D."/>
            <person name="Du Z."/>
        </authorList>
    </citation>
    <scope>NUCLEOTIDE SEQUENCE</scope>
    <source>
        <strain evidence="2">JR1</strain>
    </source>
</reference>